<evidence type="ECO:0000259" key="8">
    <source>
        <dbReference type="Pfam" id="PF02771"/>
    </source>
</evidence>
<sequence length="401" mass="44029">MTVLIPESLVSDRIDQLLAELDPRTCENQEFRGRQYDLGLAWVHFPEGFGGLNLAPNHQKEIDSRLKAAGAASVDSPYFFGLTMAGPTIVTHGDEETKGERLRRIFTGEDYWCQLFSEPGAGSDLAGLACKAVRDGDEWVITGQKVWNTLAHLANRGMLVARTDSEAPKHKGMTYFALDMTAPGVEVRPLRQMTGEAEFNEVYLTEVRVPDSDRIGDVGEGWRVSMTTLANERTTIGGGGGGTPQPGSGAIAEAVRIWNDSETEQNPVLKDQLMQLWVEAEVLRLTNVRASQNRKAGNPGPEGSIAKLQFAEVNKRIYAFCVDLLGARALVDYDYTMRRSESLGLTGPPGSARKMFLRARANSIEGGTSEIQRNILGERVLGLPGEPRVDKDLPWSQVPRN</sequence>
<accession>A0A6J5YFF9</accession>
<dbReference type="Pfam" id="PF02770">
    <property type="entry name" value="Acyl-CoA_dh_M"/>
    <property type="match status" value="1"/>
</dbReference>
<dbReference type="InterPro" id="IPR009100">
    <property type="entry name" value="AcylCoA_DH/oxidase_NM_dom_sf"/>
</dbReference>
<dbReference type="PANTHER" id="PTHR43292">
    <property type="entry name" value="ACYL-COA DEHYDROGENASE"/>
    <property type="match status" value="1"/>
</dbReference>
<organism evidence="9">
    <name type="scientific">freshwater metagenome</name>
    <dbReference type="NCBI Taxonomy" id="449393"/>
    <lineage>
        <taxon>unclassified sequences</taxon>
        <taxon>metagenomes</taxon>
        <taxon>ecological metagenomes</taxon>
    </lineage>
</organism>
<keyword evidence="3" id="KW-0285">Flavoprotein</keyword>
<dbReference type="InterPro" id="IPR036250">
    <property type="entry name" value="AcylCo_DH-like_C"/>
</dbReference>
<keyword evidence="4" id="KW-0274">FAD</keyword>
<keyword evidence="5" id="KW-0560">Oxidoreductase</keyword>
<evidence type="ECO:0000313" key="9">
    <source>
        <dbReference type="EMBL" id="CAB4322499.1"/>
    </source>
</evidence>
<evidence type="ECO:0000313" key="10">
    <source>
        <dbReference type="EMBL" id="CAB4957275.1"/>
    </source>
</evidence>
<dbReference type="PANTHER" id="PTHR43292:SF4">
    <property type="entry name" value="ACYL-COA DEHYDROGENASE FADE34"/>
    <property type="match status" value="1"/>
</dbReference>
<dbReference type="InterPro" id="IPR046373">
    <property type="entry name" value="Acyl-CoA_Oxase/DH_mid-dom_sf"/>
</dbReference>
<dbReference type="GO" id="GO:0016627">
    <property type="term" value="F:oxidoreductase activity, acting on the CH-CH group of donors"/>
    <property type="evidence" value="ECO:0007669"/>
    <property type="project" value="InterPro"/>
</dbReference>
<dbReference type="SUPFAM" id="SSF47203">
    <property type="entry name" value="Acyl-CoA dehydrogenase C-terminal domain-like"/>
    <property type="match status" value="1"/>
</dbReference>
<evidence type="ECO:0000256" key="1">
    <source>
        <dbReference type="ARBA" id="ARBA00001974"/>
    </source>
</evidence>
<dbReference type="SUPFAM" id="SSF56645">
    <property type="entry name" value="Acyl-CoA dehydrogenase NM domain-like"/>
    <property type="match status" value="1"/>
</dbReference>
<feature type="domain" description="Acyl-CoA dehydrogenase/oxidase C-terminal" evidence="6">
    <location>
        <begin position="219"/>
        <end position="381"/>
    </location>
</feature>
<evidence type="ECO:0000259" key="7">
    <source>
        <dbReference type="Pfam" id="PF02770"/>
    </source>
</evidence>
<evidence type="ECO:0000256" key="3">
    <source>
        <dbReference type="ARBA" id="ARBA00022630"/>
    </source>
</evidence>
<dbReference type="EMBL" id="CAEMXZ010000006">
    <property type="protein sequence ID" value="CAB4322499.1"/>
    <property type="molecule type" value="Genomic_DNA"/>
</dbReference>
<dbReference type="FunFam" id="2.40.110.10:FF:000011">
    <property type="entry name" value="Acyl-CoA dehydrogenase FadE34"/>
    <property type="match status" value="1"/>
</dbReference>
<gene>
    <name evidence="9" type="ORF">UFOPK1392_00234</name>
    <name evidence="10" type="ORF">UFOPK3733_02236</name>
</gene>
<dbReference type="EMBL" id="CAFBNC010000183">
    <property type="protein sequence ID" value="CAB4957275.1"/>
    <property type="molecule type" value="Genomic_DNA"/>
</dbReference>
<dbReference type="Gene3D" id="1.10.540.10">
    <property type="entry name" value="Acyl-CoA dehydrogenase/oxidase, N-terminal domain"/>
    <property type="match status" value="1"/>
</dbReference>
<dbReference type="InterPro" id="IPR052161">
    <property type="entry name" value="Mycobact_Acyl-CoA_DH"/>
</dbReference>
<dbReference type="InterPro" id="IPR037069">
    <property type="entry name" value="AcylCoA_DH/ox_N_sf"/>
</dbReference>
<name>A0A6J5YFF9_9ZZZZ</name>
<dbReference type="AlphaFoldDB" id="A0A6J5YFF9"/>
<reference evidence="9" key="1">
    <citation type="submission" date="2020-05" db="EMBL/GenBank/DDBJ databases">
        <authorList>
            <person name="Chiriac C."/>
            <person name="Salcher M."/>
            <person name="Ghai R."/>
            <person name="Kavagutti S V."/>
        </authorList>
    </citation>
    <scope>NUCLEOTIDE SEQUENCE</scope>
</reference>
<proteinExistence type="inferred from homology"/>
<protein>
    <submittedName>
        <fullName evidence="9">Unannotated protein</fullName>
    </submittedName>
</protein>
<feature type="domain" description="Acyl-CoA dehydrogenase/oxidase N-terminal" evidence="8">
    <location>
        <begin position="10"/>
        <end position="109"/>
    </location>
</feature>
<comment type="cofactor">
    <cofactor evidence="1">
        <name>FAD</name>
        <dbReference type="ChEBI" id="CHEBI:57692"/>
    </cofactor>
</comment>
<feature type="domain" description="Acyl-CoA oxidase/dehydrogenase middle" evidence="7">
    <location>
        <begin position="113"/>
        <end position="204"/>
    </location>
</feature>
<evidence type="ECO:0000256" key="2">
    <source>
        <dbReference type="ARBA" id="ARBA00009347"/>
    </source>
</evidence>
<dbReference type="GO" id="GO:0005886">
    <property type="term" value="C:plasma membrane"/>
    <property type="evidence" value="ECO:0007669"/>
    <property type="project" value="TreeGrafter"/>
</dbReference>
<evidence type="ECO:0000256" key="4">
    <source>
        <dbReference type="ARBA" id="ARBA00022827"/>
    </source>
</evidence>
<evidence type="ECO:0000256" key="5">
    <source>
        <dbReference type="ARBA" id="ARBA00023002"/>
    </source>
</evidence>
<dbReference type="Gene3D" id="1.20.140.10">
    <property type="entry name" value="Butyryl-CoA Dehydrogenase, subunit A, domain 3"/>
    <property type="match status" value="1"/>
</dbReference>
<dbReference type="InterPro" id="IPR013786">
    <property type="entry name" value="AcylCoA_DH/ox_N"/>
</dbReference>
<dbReference type="Pfam" id="PF02771">
    <property type="entry name" value="Acyl-CoA_dh_N"/>
    <property type="match status" value="1"/>
</dbReference>
<dbReference type="Pfam" id="PF00441">
    <property type="entry name" value="Acyl-CoA_dh_1"/>
    <property type="match status" value="1"/>
</dbReference>
<dbReference type="InterPro" id="IPR006091">
    <property type="entry name" value="Acyl-CoA_Oxase/DH_mid-dom"/>
</dbReference>
<evidence type="ECO:0000259" key="6">
    <source>
        <dbReference type="Pfam" id="PF00441"/>
    </source>
</evidence>
<comment type="similarity">
    <text evidence="2">Belongs to the acyl-CoA dehydrogenase family.</text>
</comment>
<dbReference type="GO" id="GO:0050660">
    <property type="term" value="F:flavin adenine dinucleotide binding"/>
    <property type="evidence" value="ECO:0007669"/>
    <property type="project" value="InterPro"/>
</dbReference>
<dbReference type="InterPro" id="IPR009075">
    <property type="entry name" value="AcylCo_DH/oxidase_C"/>
</dbReference>
<dbReference type="Gene3D" id="2.40.110.10">
    <property type="entry name" value="Butyryl-CoA Dehydrogenase, subunit A, domain 2"/>
    <property type="match status" value="1"/>
</dbReference>